<reference evidence="1 2" key="1">
    <citation type="journal article" date="2021" name="Hortic Res">
        <title>The domestication of Cucurbita argyrosperma as revealed by the genome of its wild relative.</title>
        <authorList>
            <person name="Barrera-Redondo J."/>
            <person name="Sanchez-de la Vega G."/>
            <person name="Aguirre-Liguori J.A."/>
            <person name="Castellanos-Morales G."/>
            <person name="Gutierrez-Guerrero Y.T."/>
            <person name="Aguirre-Dugua X."/>
            <person name="Aguirre-Planter E."/>
            <person name="Tenaillon M.I."/>
            <person name="Lira-Saade R."/>
            <person name="Eguiarte L.E."/>
        </authorList>
    </citation>
    <scope>NUCLEOTIDE SEQUENCE [LARGE SCALE GENOMIC DNA]</scope>
    <source>
        <strain evidence="1">JBR-2021</strain>
    </source>
</reference>
<dbReference type="AlphaFoldDB" id="A0AAV6MNU4"/>
<dbReference type="EMBL" id="JAGKQH010000013">
    <property type="protein sequence ID" value="KAG6583933.1"/>
    <property type="molecule type" value="Genomic_DNA"/>
</dbReference>
<protein>
    <submittedName>
        <fullName evidence="1">Uncharacterized protein</fullName>
    </submittedName>
</protein>
<evidence type="ECO:0000313" key="1">
    <source>
        <dbReference type="EMBL" id="KAG6583933.1"/>
    </source>
</evidence>
<evidence type="ECO:0000313" key="2">
    <source>
        <dbReference type="Proteomes" id="UP000685013"/>
    </source>
</evidence>
<sequence length="181" mass="20159">MLRSYPSQIYRFLWLLRARSLGVEVMNRLLSGELVPSDHKHQFVHSAQTVTTTSNHPKHTLDLFASAPQQRRSNCHRCGISLPTILTKELVTVVLDVGGSLEGRKEGSFFIFATLVTSTAARTSINRLRWTISTRCNKSLNTGEVGKDIRAEDVRKQKEGHNNILLISVASTTTTAKQSEA</sequence>
<proteinExistence type="predicted"/>
<name>A0AAV6MNU4_9ROSI</name>
<keyword evidence="2" id="KW-1185">Reference proteome</keyword>
<dbReference type="Proteomes" id="UP000685013">
    <property type="component" value="Chromosome 13"/>
</dbReference>
<feature type="non-terminal residue" evidence="1">
    <location>
        <position position="1"/>
    </location>
</feature>
<accession>A0AAV6MNU4</accession>
<comment type="caution">
    <text evidence="1">The sequence shown here is derived from an EMBL/GenBank/DDBJ whole genome shotgun (WGS) entry which is preliminary data.</text>
</comment>
<organism evidence="1 2">
    <name type="scientific">Cucurbita argyrosperma subsp. sororia</name>
    <dbReference type="NCBI Taxonomy" id="37648"/>
    <lineage>
        <taxon>Eukaryota</taxon>
        <taxon>Viridiplantae</taxon>
        <taxon>Streptophyta</taxon>
        <taxon>Embryophyta</taxon>
        <taxon>Tracheophyta</taxon>
        <taxon>Spermatophyta</taxon>
        <taxon>Magnoliopsida</taxon>
        <taxon>eudicotyledons</taxon>
        <taxon>Gunneridae</taxon>
        <taxon>Pentapetalae</taxon>
        <taxon>rosids</taxon>
        <taxon>fabids</taxon>
        <taxon>Cucurbitales</taxon>
        <taxon>Cucurbitaceae</taxon>
        <taxon>Cucurbiteae</taxon>
        <taxon>Cucurbita</taxon>
    </lineage>
</organism>
<gene>
    <name evidence="1" type="ORF">SDJN03_19865</name>
</gene>